<organism evidence="2 3">
    <name type="scientific">Mesorhizobium amorphae CCNWGS0123</name>
    <dbReference type="NCBI Taxonomy" id="1082933"/>
    <lineage>
        <taxon>Bacteria</taxon>
        <taxon>Pseudomonadati</taxon>
        <taxon>Pseudomonadota</taxon>
        <taxon>Alphaproteobacteria</taxon>
        <taxon>Hyphomicrobiales</taxon>
        <taxon>Phyllobacteriaceae</taxon>
        <taxon>Mesorhizobium</taxon>
    </lineage>
</organism>
<reference evidence="2 3" key="1">
    <citation type="journal article" date="2012" name="J. Bacteriol.">
        <title>Draft Genome Sequence of Plant Growth-Promoting Rhizobium Mesorhizobium amorphae, Isolated from Zinc-Lead Mine Tailings.</title>
        <authorList>
            <person name="Hao X."/>
            <person name="Lin Y."/>
            <person name="Johnstone L."/>
            <person name="Baltrus D.A."/>
            <person name="Miller S.J."/>
            <person name="Wei G."/>
            <person name="Rensing C."/>
        </authorList>
    </citation>
    <scope>NUCLEOTIDE SEQUENCE [LARGE SCALE GENOMIC DNA]</scope>
    <source>
        <strain evidence="2 3">CCNWGS0123</strain>
    </source>
</reference>
<gene>
    <name evidence="2" type="ORF">MEA186_16842</name>
</gene>
<dbReference type="Proteomes" id="UP000002949">
    <property type="component" value="Unassembled WGS sequence"/>
</dbReference>
<dbReference type="AlphaFoldDB" id="G6YBP2"/>
<keyword evidence="1" id="KW-1133">Transmembrane helix</keyword>
<keyword evidence="1" id="KW-0472">Membrane</keyword>
<dbReference type="EMBL" id="AGSN01000119">
    <property type="protein sequence ID" value="EHH10883.1"/>
    <property type="molecule type" value="Genomic_DNA"/>
</dbReference>
<evidence type="ECO:0000256" key="1">
    <source>
        <dbReference type="SAM" id="Phobius"/>
    </source>
</evidence>
<sequence length="97" mass="10848">MSRPKSRFLLEVSAAARQAQSATSSRVKGNAEHRTQGQPALKKLLLAVPYRDRNAIERMFGRLKDFRRYDRSATNFLAAVCLVAIVSYSTGEYSPQA</sequence>
<evidence type="ECO:0000313" key="3">
    <source>
        <dbReference type="Proteomes" id="UP000002949"/>
    </source>
</evidence>
<evidence type="ECO:0000313" key="2">
    <source>
        <dbReference type="EMBL" id="EHH10883.1"/>
    </source>
</evidence>
<proteinExistence type="predicted"/>
<keyword evidence="3" id="KW-1185">Reference proteome</keyword>
<name>G6YBP2_9HYPH</name>
<dbReference type="PATRIC" id="fig|1082933.3.peg.3282"/>
<protein>
    <submittedName>
        <fullName evidence="2">Putative transposase</fullName>
    </submittedName>
</protein>
<keyword evidence="1" id="KW-0812">Transmembrane</keyword>
<accession>G6YBP2</accession>
<feature type="transmembrane region" description="Helical" evidence="1">
    <location>
        <begin position="72"/>
        <end position="91"/>
    </location>
</feature>